<feature type="chain" id="PRO_5020440856" description="Outer membrane protein beta-barrel domain-containing protein" evidence="1">
    <location>
        <begin position="19"/>
        <end position="417"/>
    </location>
</feature>
<dbReference type="AlphaFoldDB" id="A0A4R4E282"/>
<organism evidence="2 3">
    <name type="scientific">Flaviaesturariibacter aridisoli</name>
    <dbReference type="NCBI Taxonomy" id="2545761"/>
    <lineage>
        <taxon>Bacteria</taxon>
        <taxon>Pseudomonadati</taxon>
        <taxon>Bacteroidota</taxon>
        <taxon>Chitinophagia</taxon>
        <taxon>Chitinophagales</taxon>
        <taxon>Chitinophagaceae</taxon>
        <taxon>Flaviaestuariibacter</taxon>
    </lineage>
</organism>
<dbReference type="RefSeq" id="WP_131851019.1">
    <property type="nucleotide sequence ID" value="NZ_SKFH01000005.1"/>
</dbReference>
<keyword evidence="1" id="KW-0732">Signal</keyword>
<accession>A0A4R4E282</accession>
<keyword evidence="3" id="KW-1185">Reference proteome</keyword>
<feature type="signal peptide" evidence="1">
    <location>
        <begin position="1"/>
        <end position="18"/>
    </location>
</feature>
<evidence type="ECO:0000313" key="3">
    <source>
        <dbReference type="Proteomes" id="UP000295164"/>
    </source>
</evidence>
<dbReference type="EMBL" id="SKFH01000005">
    <property type="protein sequence ID" value="TCZ73614.1"/>
    <property type="molecule type" value="Genomic_DNA"/>
</dbReference>
<evidence type="ECO:0008006" key="4">
    <source>
        <dbReference type="Google" id="ProtNLM"/>
    </source>
</evidence>
<evidence type="ECO:0000256" key="1">
    <source>
        <dbReference type="SAM" id="SignalP"/>
    </source>
</evidence>
<sequence>MRRIITLCCLLLLLRAGAQEKPRAARIFIGNTEQVGYVQVPPSKGTPQELLFSETEDGSFRPLGAEVITRAELAGGPVYERFSVEVPVLSKAPGARVASDYTRAFPAHTLLLERLVDGGHQLYQFVDAYGYVHFYFRPRNGTLKSLTYTPYTENGQTAGVTAYQGELAALARDLKCSDWLAGTTAHTPYEALELSQFFSNINACKPEAVLRDPSDYSMQLRVGPAIGFLQSDISLRALDYHRLPGLSEGSIGTVKGPVFGAFLELAPLRRLRHMTFGLNMLVAPMHQTVNLPYTDTSRHLTVTTASISYTNILADISVRYAFGSGSFQPFVEGGAFLRMTLSGSGSYQWYFSDKQVPSEPLFGPHAVDAGMLGGLGLQCYRASLHLRYAKPVTSEPFATMLSVVLKVNLSPRIGTKP</sequence>
<comment type="caution">
    <text evidence="2">The sequence shown here is derived from an EMBL/GenBank/DDBJ whole genome shotgun (WGS) entry which is preliminary data.</text>
</comment>
<dbReference type="Proteomes" id="UP000295164">
    <property type="component" value="Unassembled WGS sequence"/>
</dbReference>
<proteinExistence type="predicted"/>
<gene>
    <name evidence="2" type="ORF">E0486_04855</name>
</gene>
<protein>
    <recommendedName>
        <fullName evidence="4">Outer membrane protein beta-barrel domain-containing protein</fullName>
    </recommendedName>
</protein>
<evidence type="ECO:0000313" key="2">
    <source>
        <dbReference type="EMBL" id="TCZ73614.1"/>
    </source>
</evidence>
<name>A0A4R4E282_9BACT</name>
<reference evidence="2 3" key="1">
    <citation type="submission" date="2019-03" db="EMBL/GenBank/DDBJ databases">
        <authorList>
            <person name="Kim M.K.M."/>
        </authorList>
    </citation>
    <scope>NUCLEOTIDE SEQUENCE [LARGE SCALE GENOMIC DNA]</scope>
    <source>
        <strain evidence="2 3">17J68-15</strain>
    </source>
</reference>